<keyword evidence="2 4" id="KW-0378">Hydrolase</keyword>
<dbReference type="Gene3D" id="3.20.20.300">
    <property type="entry name" value="Glycoside hydrolase, family 3, N-terminal domain"/>
    <property type="match status" value="1"/>
</dbReference>
<dbReference type="SUPFAM" id="SSF52279">
    <property type="entry name" value="Beta-D-glucan exohydrolase, C-terminal domain"/>
    <property type="match status" value="1"/>
</dbReference>
<dbReference type="InterPro" id="IPR036881">
    <property type="entry name" value="Glyco_hydro_3_C_sf"/>
</dbReference>
<comment type="caution">
    <text evidence="4">The sequence shown here is derived from an EMBL/GenBank/DDBJ whole genome shotgun (WGS) entry which is preliminary data.</text>
</comment>
<dbReference type="PANTHER" id="PTHR42715">
    <property type="entry name" value="BETA-GLUCOSIDASE"/>
    <property type="match status" value="1"/>
</dbReference>
<dbReference type="EC" id="3.2.1.21" evidence="4"/>
<name>T0YGV8_9ZZZZ</name>
<dbReference type="GO" id="GO:0005975">
    <property type="term" value="P:carbohydrate metabolic process"/>
    <property type="evidence" value="ECO:0007669"/>
    <property type="project" value="InterPro"/>
</dbReference>
<evidence type="ECO:0000259" key="3">
    <source>
        <dbReference type="Pfam" id="PF01915"/>
    </source>
</evidence>
<comment type="similarity">
    <text evidence="1">Belongs to the glycosyl hydrolase 3 family.</text>
</comment>
<feature type="non-terminal residue" evidence="4">
    <location>
        <position position="1"/>
    </location>
</feature>
<protein>
    <submittedName>
        <fullName evidence="4">Protein containing Glycoside hydrolase, family 3</fullName>
        <ecNumber evidence="4">3.2.1.21</ecNumber>
    </submittedName>
</protein>
<dbReference type="InterPro" id="IPR050288">
    <property type="entry name" value="Cellulose_deg_GH3"/>
</dbReference>
<dbReference type="InterPro" id="IPR002772">
    <property type="entry name" value="Glyco_hydro_3_C"/>
</dbReference>
<accession>T0YGV8</accession>
<evidence type="ECO:0000256" key="2">
    <source>
        <dbReference type="ARBA" id="ARBA00022801"/>
    </source>
</evidence>
<dbReference type="InterPro" id="IPR036962">
    <property type="entry name" value="Glyco_hydro_3_N_sf"/>
</dbReference>
<dbReference type="PANTHER" id="PTHR42715:SF10">
    <property type="entry name" value="BETA-GLUCOSIDASE"/>
    <property type="match status" value="1"/>
</dbReference>
<dbReference type="AlphaFoldDB" id="T0YGV8"/>
<evidence type="ECO:0000256" key="1">
    <source>
        <dbReference type="ARBA" id="ARBA00005336"/>
    </source>
</evidence>
<dbReference type="GO" id="GO:0008422">
    <property type="term" value="F:beta-glucosidase activity"/>
    <property type="evidence" value="ECO:0007669"/>
    <property type="project" value="UniProtKB-EC"/>
</dbReference>
<reference evidence="4" key="1">
    <citation type="submission" date="2013-08" db="EMBL/GenBank/DDBJ databases">
        <authorList>
            <person name="Mendez C."/>
            <person name="Richter M."/>
            <person name="Ferrer M."/>
            <person name="Sanchez J."/>
        </authorList>
    </citation>
    <scope>NUCLEOTIDE SEQUENCE</scope>
</reference>
<proteinExistence type="inferred from homology"/>
<organism evidence="4">
    <name type="scientific">mine drainage metagenome</name>
    <dbReference type="NCBI Taxonomy" id="410659"/>
    <lineage>
        <taxon>unclassified sequences</taxon>
        <taxon>metagenomes</taxon>
        <taxon>ecological metagenomes</taxon>
    </lineage>
</organism>
<dbReference type="Gene3D" id="3.40.50.1700">
    <property type="entry name" value="Glycoside hydrolase family 3 C-terminal domain"/>
    <property type="match status" value="1"/>
</dbReference>
<feature type="domain" description="Glycoside hydrolase family 3 C-terminal" evidence="3">
    <location>
        <begin position="1"/>
        <end position="98"/>
    </location>
</feature>
<reference evidence="4" key="2">
    <citation type="journal article" date="2014" name="ISME J.">
        <title>Microbial stratification in low pH oxic and suboxic macroscopic growths along an acid mine drainage.</title>
        <authorList>
            <person name="Mendez-Garcia C."/>
            <person name="Mesa V."/>
            <person name="Sprenger R.R."/>
            <person name="Richter M."/>
            <person name="Diez M.S."/>
            <person name="Solano J."/>
            <person name="Bargiela R."/>
            <person name="Golyshina O.V."/>
            <person name="Manteca A."/>
            <person name="Ramos J.L."/>
            <person name="Gallego J.R."/>
            <person name="Llorente I."/>
            <person name="Martins Dos Santos V.A."/>
            <person name="Jensen O.N."/>
            <person name="Pelaez A.I."/>
            <person name="Sanchez J."/>
            <person name="Ferrer M."/>
        </authorList>
    </citation>
    <scope>NUCLEOTIDE SEQUENCE</scope>
</reference>
<keyword evidence="4" id="KW-0326">Glycosidase</keyword>
<sequence>PSAQSALVSAVARANPHTVVVVQAGAPIAMPWLQQVPAILDTWYPGQTDGTALANVLFGKVDPSGHLPVTFPVKLADVPAANPARFPGIDGKVHYSEGSSGRLSVV</sequence>
<dbReference type="Pfam" id="PF01915">
    <property type="entry name" value="Glyco_hydro_3_C"/>
    <property type="match status" value="1"/>
</dbReference>
<dbReference type="EMBL" id="AUZZ01010040">
    <property type="protein sequence ID" value="EQD31052.1"/>
    <property type="molecule type" value="Genomic_DNA"/>
</dbReference>
<gene>
    <name evidence="4" type="ORF">B2A_13849</name>
</gene>
<evidence type="ECO:0000313" key="4">
    <source>
        <dbReference type="EMBL" id="EQD31052.1"/>
    </source>
</evidence>